<name>W2C360_9BACT</name>
<keyword evidence="1" id="KW-0472">Membrane</keyword>
<gene>
    <name evidence="2" type="ORF">N425_12605</name>
</gene>
<organism evidence="2 3">
    <name type="scientific">Tannerella sp. oral taxon BU063 isolate Cell 2</name>
    <dbReference type="NCBI Taxonomy" id="1411148"/>
    <lineage>
        <taxon>Bacteria</taxon>
        <taxon>Pseudomonadati</taxon>
        <taxon>Bacteroidota</taxon>
        <taxon>Bacteroidia</taxon>
        <taxon>Bacteroidales</taxon>
        <taxon>Tannerellaceae</taxon>
        <taxon>Tannerella</taxon>
    </lineage>
</organism>
<feature type="transmembrane region" description="Helical" evidence="1">
    <location>
        <begin position="30"/>
        <end position="50"/>
    </location>
</feature>
<evidence type="ECO:0000313" key="2">
    <source>
        <dbReference type="EMBL" id="ETK00891.1"/>
    </source>
</evidence>
<proteinExistence type="predicted"/>
<protein>
    <submittedName>
        <fullName evidence="2">Uncharacterized protein</fullName>
    </submittedName>
</protein>
<dbReference type="EMBL" id="AYUF01000494">
    <property type="protein sequence ID" value="ETK00891.1"/>
    <property type="molecule type" value="Genomic_DNA"/>
</dbReference>
<keyword evidence="1" id="KW-1133">Transmembrane helix</keyword>
<dbReference type="PATRIC" id="fig|1411148.3.peg.2094"/>
<sequence length="58" mass="6108">MGALKYLGILILLIGVGVLAATTAGDTSSNTMLLLGLALIICGYLAHIFFNKNSKRIE</sequence>
<keyword evidence="1" id="KW-0812">Transmembrane</keyword>
<reference evidence="2 3" key="1">
    <citation type="submission" date="2013-11" db="EMBL/GenBank/DDBJ databases">
        <title>Single cell genomics of uncultured Tannerella BU063 (oral taxon 286).</title>
        <authorList>
            <person name="Beall C.J."/>
            <person name="Campbell A.G."/>
            <person name="Griffen A.L."/>
            <person name="Podar M."/>
            <person name="Leys E.J."/>
        </authorList>
    </citation>
    <scope>NUCLEOTIDE SEQUENCE [LARGE SCALE GENOMIC DNA]</scope>
    <source>
        <strain evidence="2">Cell 2</strain>
    </source>
</reference>
<comment type="caution">
    <text evidence="2">The sequence shown here is derived from an EMBL/GenBank/DDBJ whole genome shotgun (WGS) entry which is preliminary data.</text>
</comment>
<dbReference type="AlphaFoldDB" id="W2C360"/>
<accession>W2C360</accession>
<evidence type="ECO:0000313" key="3">
    <source>
        <dbReference type="Proteomes" id="UP000018837"/>
    </source>
</evidence>
<evidence type="ECO:0000256" key="1">
    <source>
        <dbReference type="SAM" id="Phobius"/>
    </source>
</evidence>
<dbReference type="Proteomes" id="UP000018837">
    <property type="component" value="Unassembled WGS sequence"/>
</dbReference>